<feature type="repeat" description="WD" evidence="3">
    <location>
        <begin position="863"/>
        <end position="898"/>
    </location>
</feature>
<feature type="repeat" description="WD" evidence="3">
    <location>
        <begin position="772"/>
        <end position="813"/>
    </location>
</feature>
<dbReference type="InterPro" id="IPR015943">
    <property type="entry name" value="WD40/YVTN_repeat-like_dom_sf"/>
</dbReference>
<dbReference type="PROSITE" id="PS50294">
    <property type="entry name" value="WD_REPEATS_REGION"/>
    <property type="match status" value="6"/>
</dbReference>
<feature type="compositionally biased region" description="Polar residues" evidence="4">
    <location>
        <begin position="1"/>
        <end position="11"/>
    </location>
</feature>
<dbReference type="InParanoid" id="B0D5Y3"/>
<dbReference type="PRINTS" id="PR00320">
    <property type="entry name" value="GPROTEINBRPT"/>
</dbReference>
<evidence type="ECO:0000256" key="1">
    <source>
        <dbReference type="ARBA" id="ARBA00022574"/>
    </source>
</evidence>
<dbReference type="Proteomes" id="UP000001194">
    <property type="component" value="Unassembled WGS sequence"/>
</dbReference>
<proteinExistence type="predicted"/>
<dbReference type="InterPro" id="IPR036322">
    <property type="entry name" value="WD40_repeat_dom_sf"/>
</dbReference>
<feature type="region of interest" description="Disordered" evidence="4">
    <location>
        <begin position="1"/>
        <end position="22"/>
    </location>
</feature>
<dbReference type="Gene3D" id="2.130.10.10">
    <property type="entry name" value="YVTN repeat-like/Quinoprotein amine dehydrogenase"/>
    <property type="match status" value="3"/>
</dbReference>
<keyword evidence="2" id="KW-0677">Repeat</keyword>
<name>B0D5Y3_LACBS</name>
<evidence type="ECO:0000256" key="3">
    <source>
        <dbReference type="PROSITE-ProRule" id="PRU00221"/>
    </source>
</evidence>
<evidence type="ECO:0000256" key="4">
    <source>
        <dbReference type="SAM" id="MobiDB-lite"/>
    </source>
</evidence>
<dbReference type="InterPro" id="IPR018712">
    <property type="entry name" value="Tle1-like_cat"/>
</dbReference>
<gene>
    <name evidence="6" type="ORF">LACBIDRAFT_325709</name>
</gene>
<feature type="domain" description="T6SS Phospholipase effector Tle1-like catalytic" evidence="5">
    <location>
        <begin position="81"/>
        <end position="367"/>
    </location>
</feature>
<keyword evidence="1 3" id="KW-0853">WD repeat</keyword>
<dbReference type="Pfam" id="PF00400">
    <property type="entry name" value="WD40"/>
    <property type="match status" value="7"/>
</dbReference>
<evidence type="ECO:0000256" key="2">
    <source>
        <dbReference type="ARBA" id="ARBA00022737"/>
    </source>
</evidence>
<dbReference type="AlphaFoldDB" id="B0D5Y3"/>
<protein>
    <submittedName>
        <fullName evidence="6">Predicted protein</fullName>
    </submittedName>
</protein>
<dbReference type="HOGENOM" id="CLU_005049_4_3_1"/>
<dbReference type="InterPro" id="IPR001680">
    <property type="entry name" value="WD40_rpt"/>
</dbReference>
<accession>B0D5Y3</accession>
<feature type="repeat" description="WD" evidence="3">
    <location>
        <begin position="686"/>
        <end position="727"/>
    </location>
</feature>
<feature type="repeat" description="WD" evidence="3">
    <location>
        <begin position="643"/>
        <end position="684"/>
    </location>
</feature>
<dbReference type="PANTHER" id="PTHR19848">
    <property type="entry name" value="WD40 REPEAT PROTEIN"/>
    <property type="match status" value="1"/>
</dbReference>
<evidence type="ECO:0000313" key="7">
    <source>
        <dbReference type="Proteomes" id="UP000001194"/>
    </source>
</evidence>
<dbReference type="InterPro" id="IPR020472">
    <property type="entry name" value="WD40_PAC1"/>
</dbReference>
<evidence type="ECO:0000313" key="6">
    <source>
        <dbReference type="EMBL" id="EDR10104.1"/>
    </source>
</evidence>
<dbReference type="SMART" id="SM00320">
    <property type="entry name" value="WD40"/>
    <property type="match status" value="7"/>
</dbReference>
<dbReference type="KEGG" id="lbc:LACBIDRAFT_325709"/>
<dbReference type="InterPro" id="IPR019775">
    <property type="entry name" value="WD40_repeat_CS"/>
</dbReference>
<dbReference type="PANTHER" id="PTHR19848:SF8">
    <property type="entry name" value="F-BOX AND WD REPEAT DOMAIN CONTAINING 7"/>
    <property type="match status" value="1"/>
</dbReference>
<feature type="repeat" description="WD" evidence="3">
    <location>
        <begin position="816"/>
        <end position="847"/>
    </location>
</feature>
<dbReference type="GeneID" id="6074793"/>
<feature type="repeat" description="WD" evidence="3">
    <location>
        <begin position="729"/>
        <end position="770"/>
    </location>
</feature>
<reference evidence="6 7" key="1">
    <citation type="journal article" date="2008" name="Nature">
        <title>The genome of Laccaria bicolor provides insights into mycorrhizal symbiosis.</title>
        <authorList>
            <person name="Martin F."/>
            <person name="Aerts A."/>
            <person name="Ahren D."/>
            <person name="Brun A."/>
            <person name="Danchin E.G.J."/>
            <person name="Duchaussoy F."/>
            <person name="Gibon J."/>
            <person name="Kohler A."/>
            <person name="Lindquist E."/>
            <person name="Pereda V."/>
            <person name="Salamov A."/>
            <person name="Shapiro H.J."/>
            <person name="Wuyts J."/>
            <person name="Blaudez D."/>
            <person name="Buee M."/>
            <person name="Brokstein P."/>
            <person name="Canbaeck B."/>
            <person name="Cohen D."/>
            <person name="Courty P.E."/>
            <person name="Coutinho P.M."/>
            <person name="Delaruelle C."/>
            <person name="Detter J.C."/>
            <person name="Deveau A."/>
            <person name="DiFazio S."/>
            <person name="Duplessis S."/>
            <person name="Fraissinet-Tachet L."/>
            <person name="Lucic E."/>
            <person name="Frey-Klett P."/>
            <person name="Fourrey C."/>
            <person name="Feussner I."/>
            <person name="Gay G."/>
            <person name="Grimwood J."/>
            <person name="Hoegger P.J."/>
            <person name="Jain P."/>
            <person name="Kilaru S."/>
            <person name="Labbe J."/>
            <person name="Lin Y.C."/>
            <person name="Legue V."/>
            <person name="Le Tacon F."/>
            <person name="Marmeisse R."/>
            <person name="Melayah D."/>
            <person name="Montanini B."/>
            <person name="Muratet M."/>
            <person name="Nehls U."/>
            <person name="Niculita-Hirzel H."/>
            <person name="Oudot-Le Secq M.P."/>
            <person name="Peter M."/>
            <person name="Quesneville H."/>
            <person name="Rajashekar B."/>
            <person name="Reich M."/>
            <person name="Rouhier N."/>
            <person name="Schmutz J."/>
            <person name="Yin T."/>
            <person name="Chalot M."/>
            <person name="Henrissat B."/>
            <person name="Kuees U."/>
            <person name="Lucas S."/>
            <person name="Van de Peer Y."/>
            <person name="Podila G.K."/>
            <person name="Polle A."/>
            <person name="Pukkila P.J."/>
            <person name="Richardson P.M."/>
            <person name="Rouze P."/>
            <person name="Sanders I.R."/>
            <person name="Stajich J.E."/>
            <person name="Tunlid A."/>
            <person name="Tuskan G."/>
            <person name="Grigoriev I.V."/>
        </authorList>
    </citation>
    <scope>NUCLEOTIDE SEQUENCE [LARGE SCALE GENOMIC DNA]</scope>
    <source>
        <strain evidence="7">S238N-H82 / ATCC MYA-4686</strain>
    </source>
</reference>
<dbReference type="RefSeq" id="XP_001879489.1">
    <property type="nucleotide sequence ID" value="XM_001879454.1"/>
</dbReference>
<dbReference type="PROSITE" id="PS00678">
    <property type="entry name" value="WD_REPEATS_1"/>
    <property type="match status" value="6"/>
</dbReference>
<evidence type="ECO:0000259" key="5">
    <source>
        <dbReference type="Pfam" id="PF09994"/>
    </source>
</evidence>
<dbReference type="EMBL" id="DS547098">
    <property type="protein sequence ID" value="EDR10104.1"/>
    <property type="molecule type" value="Genomic_DNA"/>
</dbReference>
<dbReference type="OrthoDB" id="538223at2759"/>
<keyword evidence="7" id="KW-1185">Reference proteome</keyword>
<organism evidence="7">
    <name type="scientific">Laccaria bicolor (strain S238N-H82 / ATCC MYA-4686)</name>
    <name type="common">Bicoloured deceiver</name>
    <name type="synonym">Laccaria laccata var. bicolor</name>
    <dbReference type="NCBI Taxonomy" id="486041"/>
    <lineage>
        <taxon>Eukaryota</taxon>
        <taxon>Fungi</taxon>
        <taxon>Dikarya</taxon>
        <taxon>Basidiomycota</taxon>
        <taxon>Agaricomycotina</taxon>
        <taxon>Agaricomycetes</taxon>
        <taxon>Agaricomycetidae</taxon>
        <taxon>Agaricales</taxon>
        <taxon>Agaricineae</taxon>
        <taxon>Hydnangiaceae</taxon>
        <taxon>Laccaria</taxon>
    </lineage>
</organism>
<dbReference type="Pfam" id="PF09994">
    <property type="entry name" value="T6SS_Tle1-like_cat"/>
    <property type="match status" value="1"/>
</dbReference>
<dbReference type="SUPFAM" id="SSF50978">
    <property type="entry name" value="WD40 repeat-like"/>
    <property type="match status" value="1"/>
</dbReference>
<dbReference type="PROSITE" id="PS50082">
    <property type="entry name" value="WD_REPEATS_2"/>
    <property type="match status" value="7"/>
</dbReference>
<sequence>MTAGSSSSNFVSAMDNPNDKNNEHTIKIRQYSTPFSYPSGFVDNKTHNAVFIDRGLPGVATNSKTASDKPCMPCGHKLNARNLIVCIDGTSNQFGKKDLDAFNDQNTNVIELYNLILKTVGDNQRTWYNSGIGTYARPSWKSLSFYKKVLYHKIDLAIAWDFERIVLGAYRWLSDNYEEDDCIFLFGFSRGAFQVRVLSAMIEKVGLVFKGNETQIPFAYELYADLKGGGHPASNVGSDDTGGQKLPTLADHFKKTFSNEVKVHFVGAWDSVSSIGWASRKSMPPGTVNGMTHVCYFRHALALDERRVKFLPEYAHGGSAKPARPDSKETLRQTKEVWFAGTHSDIGGGNVENTAMDRARPPLRWMVFEAGVAGLRTALFKRELRDYGEISIIESLKGGWRFVEIWPCKRLTFTRKKNGLPEMTRRPHLGTGRKIHQGQMIHISLSTAGHKNYIPKARPFDDDPLFWEKLRGKEKEPAMANDWLELDLYEHSKLAVEKLVSEGIDTALKPLIMSGDVRREVYRNVIDALKKEKLLPDYRKYQILCTTMQILEKDSQAGLKFTLSHSSKIRSALSDLLKDGGSFYQTAYDFMTRFTDFVKVFQLQEDFLSCAISPDGTSIVSGLRDGTVRIWDAETGRQVGGPLQGKENQLCSVAFSPDGMSIVSGSDDGMVQIWDAKTGGQVGEPLRGHIKWVWSVAFSPDGKRIVSGSGDRTVRIWDVTTGGPVGDPLRGHIDWVWSVAFSPDGTHIVSGSYDKTIRIWDARTGIQVKEPLCGHTDWVCSVAFSPDGGRIVSGSRDETIRIWDAKDGKPVGEKPLEGHRNFIWSVAFSPDGRRIVSGSSDGAIRIWVAETSETWSPVAVTSLREQSPSTSSVAFSSDGALMISGSTFDRTIRIWDVEALGMQALENSRALPRMAAYD</sequence>
<feature type="repeat" description="WD" evidence="3">
    <location>
        <begin position="611"/>
        <end position="641"/>
    </location>
</feature>
<dbReference type="CDD" id="cd00200">
    <property type="entry name" value="WD40"/>
    <property type="match status" value="1"/>
</dbReference>